<reference evidence="2" key="2">
    <citation type="journal article" date="2023" name="Microbiol Resour">
        <title>Decontamination and Annotation of the Draft Genome Sequence of the Oomycete Lagenidium giganteum ARSEF 373.</title>
        <authorList>
            <person name="Morgan W.R."/>
            <person name="Tartar A."/>
        </authorList>
    </citation>
    <scope>NUCLEOTIDE SEQUENCE</scope>
    <source>
        <strain evidence="2">ARSEF 373</strain>
    </source>
</reference>
<comment type="caution">
    <text evidence="2">The sequence shown here is derived from an EMBL/GenBank/DDBJ whole genome shotgun (WGS) entry which is preliminary data.</text>
</comment>
<dbReference type="AlphaFoldDB" id="A0AAV2YS74"/>
<dbReference type="EMBL" id="DAKRPA010000172">
    <property type="protein sequence ID" value="DAZ96291.1"/>
    <property type="molecule type" value="Genomic_DNA"/>
</dbReference>
<name>A0AAV2YS74_9STRA</name>
<keyword evidence="3" id="KW-1185">Reference proteome</keyword>
<dbReference type="Proteomes" id="UP001146120">
    <property type="component" value="Unassembled WGS sequence"/>
</dbReference>
<evidence type="ECO:0008006" key="4">
    <source>
        <dbReference type="Google" id="ProtNLM"/>
    </source>
</evidence>
<evidence type="ECO:0000256" key="1">
    <source>
        <dbReference type="SAM" id="MobiDB-lite"/>
    </source>
</evidence>
<evidence type="ECO:0000313" key="2">
    <source>
        <dbReference type="EMBL" id="DAZ96291.1"/>
    </source>
</evidence>
<organism evidence="2 3">
    <name type="scientific">Lagenidium giganteum</name>
    <dbReference type="NCBI Taxonomy" id="4803"/>
    <lineage>
        <taxon>Eukaryota</taxon>
        <taxon>Sar</taxon>
        <taxon>Stramenopiles</taxon>
        <taxon>Oomycota</taxon>
        <taxon>Peronosporomycetes</taxon>
        <taxon>Pythiales</taxon>
        <taxon>Pythiaceae</taxon>
    </lineage>
</organism>
<protein>
    <recommendedName>
        <fullName evidence="4">Phorbol-ester/DAG-type domain-containing protein</fullName>
    </recommendedName>
</protein>
<accession>A0AAV2YS74</accession>
<reference evidence="2" key="1">
    <citation type="submission" date="2022-11" db="EMBL/GenBank/DDBJ databases">
        <authorList>
            <person name="Morgan W.R."/>
            <person name="Tartar A."/>
        </authorList>
    </citation>
    <scope>NUCLEOTIDE SEQUENCE</scope>
    <source>
        <strain evidence="2">ARSEF 373</strain>
    </source>
</reference>
<evidence type="ECO:0000313" key="3">
    <source>
        <dbReference type="Proteomes" id="UP001146120"/>
    </source>
</evidence>
<proteinExistence type="predicted"/>
<feature type="region of interest" description="Disordered" evidence="1">
    <location>
        <begin position="319"/>
        <end position="353"/>
    </location>
</feature>
<sequence>MSANTPTCSVEASASDAATAAAAAAGVSPATTASMMHLFCGRCRKKTAEVVSKLCTSCGVPLHVSCSNEVAVRECELQFGFPLTAAYCSKRCYDADLLSNASHVTAINPTTTAVASSTPSGNAVFGLPLKARRVPQVPNEITASLTVKIGHVNRTSRKHLAITTFRFLVSEGFEVFKAKANTRTHKELMSYNGPEVYVREDVAIYIKPGVHSKQAEFVELTEKNFEARIARSYRNFLKRKVGENDSFECDVLTYVKKDTQQRPRVKSPISAGAASLSNVARSSSATGLQSYIEYANDHSTAPDGNVGLSSMQVPAVDSTMPNSSAGGKRKHSQMLGDGTMHSPQVSDGLDSAHDPNAYKSIRMILNGSVVSVKVNVRDLLSVFGVLIPQFPSAPEESSGPTPPQESL</sequence>
<gene>
    <name evidence="2" type="ORF">N0F65_008324</name>
</gene>